<dbReference type="Gene3D" id="3.30.200.20">
    <property type="entry name" value="Phosphorylase Kinase, domain 1"/>
    <property type="match status" value="1"/>
</dbReference>
<feature type="region of interest" description="Disordered" evidence="6">
    <location>
        <begin position="17"/>
        <end position="145"/>
    </location>
</feature>
<name>A0A835ZBY2_9STRA</name>
<proteinExistence type="inferred from homology"/>
<keyword evidence="4 7" id="KW-0418">Kinase</keyword>
<dbReference type="PANTHER" id="PTHR34273">
    <property type="entry name" value="METHYLTHIORIBOSE KINASE"/>
    <property type="match status" value="1"/>
</dbReference>
<evidence type="ECO:0000313" key="8">
    <source>
        <dbReference type="Proteomes" id="UP000664859"/>
    </source>
</evidence>
<gene>
    <name evidence="7" type="ORF">JKP88DRAFT_285549</name>
</gene>
<sequence length="672" mass="68884">MPACLQQTLLEQLEELEQSTRRNDVAEPSERSSLYASTASISDIDSSAQQLASTTSSNAQPDSTRQPPDSPQARAAAGRSSSNSAATVDSAQHYVSSSSSSSSSARQGDTAQQRGISSSSSAHQGGSAHPHGGGGGGGGGGAHRADLLSRADGARQRISAHSDVSAQPRVLISSSSSSGITAGVPGGVGPTGYRTLSEGAARAFLCGIPEVAAALGASCAEDIEQEEIGNGGGSGIFNLVFKCTGPKGTVIVKQALPQPTGNDGGALPLERAKFEVMALQELGKLCPDSVAKVSHFDAALAAQVQQHIPPPHAPLRDSLIAGERCGTFARDLGTFLARSLYFNSGLHLSVPALRDMAAVWTKNSAMTSALVQLDAVAASIRRDFQLKLAVSELREKFLHCTEALMHGNLHSGCLMVTEGSTYITDPEFATMGPRAFDPASVIADLILAYFASAAHSSGGEDDDDDNDDSAATAAAAAAAAALHAAWILEQIAAFWTVFETQFLALLSADDGAQQHGSAGCALSADAQLQHGSAGCALSAPDSAQQHGSAGCMPSADAQQHGSAGCTLSADTQQHGSEGCVLPHAHFRGGGDAAAARAQYMRRLWLDVLGFAGVQIIRRVIGAAHVDALERIHAADARAACETRALATARTLLLSAASIRDAATLAALLESIA</sequence>
<dbReference type="AlphaFoldDB" id="A0A835ZBY2"/>
<organism evidence="7 8">
    <name type="scientific">Tribonema minus</name>
    <dbReference type="NCBI Taxonomy" id="303371"/>
    <lineage>
        <taxon>Eukaryota</taxon>
        <taxon>Sar</taxon>
        <taxon>Stramenopiles</taxon>
        <taxon>Ochrophyta</taxon>
        <taxon>PX clade</taxon>
        <taxon>Xanthophyceae</taxon>
        <taxon>Tribonematales</taxon>
        <taxon>Tribonemataceae</taxon>
        <taxon>Tribonema</taxon>
    </lineage>
</organism>
<keyword evidence="8" id="KW-1185">Reference proteome</keyword>
<dbReference type="EMBL" id="JAFCMP010000025">
    <property type="protein sequence ID" value="KAG5190926.1"/>
    <property type="molecule type" value="Genomic_DNA"/>
</dbReference>
<feature type="compositionally biased region" description="Gly residues" evidence="6">
    <location>
        <begin position="131"/>
        <end position="142"/>
    </location>
</feature>
<protein>
    <submittedName>
        <fullName evidence="7">Kinase-like domain-containing protein</fullName>
    </submittedName>
</protein>
<keyword evidence="5" id="KW-0067">ATP-binding</keyword>
<dbReference type="Proteomes" id="UP000664859">
    <property type="component" value="Unassembled WGS sequence"/>
</dbReference>
<evidence type="ECO:0000256" key="6">
    <source>
        <dbReference type="SAM" id="MobiDB-lite"/>
    </source>
</evidence>
<evidence type="ECO:0000313" key="7">
    <source>
        <dbReference type="EMBL" id="KAG5190926.1"/>
    </source>
</evidence>
<evidence type="ECO:0000256" key="1">
    <source>
        <dbReference type="ARBA" id="ARBA00010165"/>
    </source>
</evidence>
<comment type="similarity">
    <text evidence="1">Belongs to the methylthioribose kinase family.</text>
</comment>
<feature type="compositionally biased region" description="Low complexity" evidence="6">
    <location>
        <begin position="115"/>
        <end position="130"/>
    </location>
</feature>
<keyword evidence="3" id="KW-0547">Nucleotide-binding</keyword>
<dbReference type="InterPro" id="IPR011009">
    <property type="entry name" value="Kinase-like_dom_sf"/>
</dbReference>
<evidence type="ECO:0000256" key="2">
    <source>
        <dbReference type="ARBA" id="ARBA00022679"/>
    </source>
</evidence>
<evidence type="ECO:0000256" key="4">
    <source>
        <dbReference type="ARBA" id="ARBA00022777"/>
    </source>
</evidence>
<reference evidence="7" key="1">
    <citation type="submission" date="2021-02" db="EMBL/GenBank/DDBJ databases">
        <title>First Annotated Genome of the Yellow-green Alga Tribonema minus.</title>
        <authorList>
            <person name="Mahan K.M."/>
        </authorList>
    </citation>
    <scope>NUCLEOTIDE SEQUENCE</scope>
    <source>
        <strain evidence="7">UTEX B ZZ1240</strain>
    </source>
</reference>
<keyword evidence="2" id="KW-0808">Transferase</keyword>
<dbReference type="OrthoDB" id="2461at2759"/>
<evidence type="ECO:0000256" key="5">
    <source>
        <dbReference type="ARBA" id="ARBA00022840"/>
    </source>
</evidence>
<dbReference type="Gene3D" id="3.90.1200.10">
    <property type="match status" value="2"/>
</dbReference>
<feature type="compositionally biased region" description="Polar residues" evidence="6">
    <location>
        <begin position="105"/>
        <end position="114"/>
    </location>
</feature>
<dbReference type="SUPFAM" id="SSF56112">
    <property type="entry name" value="Protein kinase-like (PK-like)"/>
    <property type="match status" value="1"/>
</dbReference>
<dbReference type="PANTHER" id="PTHR34273:SF2">
    <property type="entry name" value="METHYLTHIORIBOSE KINASE"/>
    <property type="match status" value="1"/>
</dbReference>
<dbReference type="GO" id="GO:0016301">
    <property type="term" value="F:kinase activity"/>
    <property type="evidence" value="ECO:0007669"/>
    <property type="project" value="UniProtKB-KW"/>
</dbReference>
<comment type="caution">
    <text evidence="7">The sequence shown here is derived from an EMBL/GenBank/DDBJ whole genome shotgun (WGS) entry which is preliminary data.</text>
</comment>
<accession>A0A835ZBY2</accession>
<dbReference type="GO" id="GO:0005524">
    <property type="term" value="F:ATP binding"/>
    <property type="evidence" value="ECO:0007669"/>
    <property type="project" value="UniProtKB-KW"/>
</dbReference>
<evidence type="ECO:0000256" key="3">
    <source>
        <dbReference type="ARBA" id="ARBA00022741"/>
    </source>
</evidence>
<feature type="compositionally biased region" description="Low complexity" evidence="6">
    <location>
        <begin position="73"/>
        <end position="86"/>
    </location>
</feature>
<feature type="compositionally biased region" description="Basic and acidic residues" evidence="6">
    <location>
        <begin position="18"/>
        <end position="30"/>
    </location>
</feature>
<feature type="compositionally biased region" description="Low complexity" evidence="6">
    <location>
        <begin position="39"/>
        <end position="60"/>
    </location>
</feature>